<dbReference type="EMBL" id="PVZF01000003">
    <property type="protein sequence ID" value="PRY16927.1"/>
    <property type="molecule type" value="Genomic_DNA"/>
</dbReference>
<dbReference type="GO" id="GO:0003700">
    <property type="term" value="F:DNA-binding transcription factor activity"/>
    <property type="evidence" value="ECO:0007669"/>
    <property type="project" value="InterPro"/>
</dbReference>
<evidence type="ECO:0000313" key="2">
    <source>
        <dbReference type="EMBL" id="PRY16927.1"/>
    </source>
</evidence>
<dbReference type="PROSITE" id="PS50995">
    <property type="entry name" value="HTH_MARR_2"/>
    <property type="match status" value="1"/>
</dbReference>
<organism evidence="2 3">
    <name type="scientific">Kineococcus rhizosphaerae</name>
    <dbReference type="NCBI Taxonomy" id="559628"/>
    <lineage>
        <taxon>Bacteria</taxon>
        <taxon>Bacillati</taxon>
        <taxon>Actinomycetota</taxon>
        <taxon>Actinomycetes</taxon>
        <taxon>Kineosporiales</taxon>
        <taxon>Kineosporiaceae</taxon>
        <taxon>Kineococcus</taxon>
    </lineage>
</organism>
<dbReference type="SUPFAM" id="SSF46785">
    <property type="entry name" value="Winged helix' DNA-binding domain"/>
    <property type="match status" value="1"/>
</dbReference>
<accession>A0A2T0R6Y2</accession>
<dbReference type="Pfam" id="PF01047">
    <property type="entry name" value="MarR"/>
    <property type="match status" value="1"/>
</dbReference>
<dbReference type="Proteomes" id="UP000238083">
    <property type="component" value="Unassembled WGS sequence"/>
</dbReference>
<dbReference type="InterPro" id="IPR036390">
    <property type="entry name" value="WH_DNA-bd_sf"/>
</dbReference>
<reference evidence="2 3" key="1">
    <citation type="submission" date="2018-03" db="EMBL/GenBank/DDBJ databases">
        <title>Genomic Encyclopedia of Archaeal and Bacterial Type Strains, Phase II (KMG-II): from individual species to whole genera.</title>
        <authorList>
            <person name="Goeker M."/>
        </authorList>
    </citation>
    <scope>NUCLEOTIDE SEQUENCE [LARGE SCALE GENOMIC DNA]</scope>
    <source>
        <strain evidence="2 3">DSM 19711</strain>
    </source>
</reference>
<comment type="caution">
    <text evidence="2">The sequence shown here is derived from an EMBL/GenBank/DDBJ whole genome shotgun (WGS) entry which is preliminary data.</text>
</comment>
<evidence type="ECO:0000313" key="3">
    <source>
        <dbReference type="Proteomes" id="UP000238083"/>
    </source>
</evidence>
<evidence type="ECO:0000259" key="1">
    <source>
        <dbReference type="PROSITE" id="PS50995"/>
    </source>
</evidence>
<name>A0A2T0R6Y2_9ACTN</name>
<dbReference type="InterPro" id="IPR052526">
    <property type="entry name" value="HTH-type_Bedaq_tolerance"/>
</dbReference>
<gene>
    <name evidence="2" type="ORF">CLV37_103361</name>
</gene>
<protein>
    <submittedName>
        <fullName evidence="2">MarR family transcriptional regulator</fullName>
    </submittedName>
</protein>
<dbReference type="InterPro" id="IPR000835">
    <property type="entry name" value="HTH_MarR-typ"/>
</dbReference>
<dbReference type="OrthoDB" id="8966183at2"/>
<dbReference type="SMART" id="SM00347">
    <property type="entry name" value="HTH_MARR"/>
    <property type="match status" value="1"/>
</dbReference>
<feature type="domain" description="HTH marR-type" evidence="1">
    <location>
        <begin position="1"/>
        <end position="137"/>
    </location>
</feature>
<dbReference type="PANTHER" id="PTHR39515:SF2">
    <property type="entry name" value="HTH-TYPE TRANSCRIPTIONAL REGULATOR RV0880"/>
    <property type="match status" value="1"/>
</dbReference>
<dbReference type="InterPro" id="IPR036388">
    <property type="entry name" value="WH-like_DNA-bd_sf"/>
</dbReference>
<keyword evidence="3" id="KW-1185">Reference proteome</keyword>
<dbReference type="AlphaFoldDB" id="A0A2T0R6Y2"/>
<dbReference type="RefSeq" id="WP_106209256.1">
    <property type="nucleotide sequence ID" value="NZ_PVZF01000003.1"/>
</dbReference>
<dbReference type="PANTHER" id="PTHR39515">
    <property type="entry name" value="CONSERVED PROTEIN"/>
    <property type="match status" value="1"/>
</dbReference>
<proteinExistence type="predicted"/>
<sequence length="150" mass="16151">MQLDELAERLLLSCSVLTRSATAAAPGTSLSLTQARVLGNLDRLGPQRISRLAELERCAQPSMTSLVTRLGDAGHVRRTADPLDARAVLVELTATGRAALVADRQRLCAPVARTLHDLPVDTGDLERLTGLLEEITHHLETGRTTRVATL</sequence>
<dbReference type="Gene3D" id="1.10.10.10">
    <property type="entry name" value="Winged helix-like DNA-binding domain superfamily/Winged helix DNA-binding domain"/>
    <property type="match status" value="1"/>
</dbReference>